<dbReference type="EMBL" id="WEZQ01000007">
    <property type="protein sequence ID" value="MYV17058.1"/>
    <property type="molecule type" value="Genomic_DNA"/>
</dbReference>
<dbReference type="PROSITE" id="PS51935">
    <property type="entry name" value="NLPC_P60"/>
    <property type="match status" value="1"/>
</dbReference>
<dbReference type="Proteomes" id="UP000449209">
    <property type="component" value="Unassembled WGS sequence"/>
</dbReference>
<accession>A0A6N9I2H5</accession>
<dbReference type="InterPro" id="IPR051202">
    <property type="entry name" value="Peptidase_C40"/>
</dbReference>
<dbReference type="InterPro" id="IPR000064">
    <property type="entry name" value="NLP_P60_dom"/>
</dbReference>
<evidence type="ECO:0000256" key="4">
    <source>
        <dbReference type="ARBA" id="ARBA00022807"/>
    </source>
</evidence>
<dbReference type="GO" id="GO:0008234">
    <property type="term" value="F:cysteine-type peptidase activity"/>
    <property type="evidence" value="ECO:0007669"/>
    <property type="project" value="UniProtKB-KW"/>
</dbReference>
<keyword evidence="4" id="KW-0788">Thiol protease</keyword>
<evidence type="ECO:0000313" key="6">
    <source>
        <dbReference type="EMBL" id="MYV17058.1"/>
    </source>
</evidence>
<feature type="domain" description="NlpC/P60" evidence="5">
    <location>
        <begin position="44"/>
        <end position="178"/>
    </location>
</feature>
<dbReference type="PANTHER" id="PTHR47053:SF1">
    <property type="entry name" value="MUREIN DD-ENDOPEPTIDASE MEPH-RELATED"/>
    <property type="match status" value="1"/>
</dbReference>
<protein>
    <recommendedName>
        <fullName evidence="5">NlpC/P60 domain-containing protein</fullName>
    </recommendedName>
</protein>
<proteinExistence type="inferred from homology"/>
<dbReference type="AlphaFoldDB" id="A0A6N9I2H5"/>
<dbReference type="Gene3D" id="3.90.1720.10">
    <property type="entry name" value="endopeptidase domain like (from Nostoc punctiforme)"/>
    <property type="match status" value="1"/>
</dbReference>
<sequence>MQSTDYTYYFDPYTYQIDKNRYVYNADDNATYWLDDNGRLTSGNWRIEKAVTTGRALIGRSPYSWGGGRTPWSIAANQFDCSSFIHYIFASAGVILGNYQWATTYSEKDEGIAVDWSNMRRGDIFFFAYDGDYYDHVGMYLGNNLFLHDSPSSPTGGVGISSITGFWAEIANHVVRRVV</sequence>
<keyword evidence="3" id="KW-0378">Hydrolase</keyword>
<gene>
    <name evidence="6" type="ORF">GB993_06025</name>
</gene>
<comment type="caution">
    <text evidence="6">The sequence shown here is derived from an EMBL/GenBank/DDBJ whole genome shotgun (WGS) entry which is preliminary data.</text>
</comment>
<evidence type="ECO:0000256" key="2">
    <source>
        <dbReference type="ARBA" id="ARBA00022670"/>
    </source>
</evidence>
<evidence type="ECO:0000256" key="1">
    <source>
        <dbReference type="ARBA" id="ARBA00007074"/>
    </source>
</evidence>
<dbReference type="GO" id="GO:0006508">
    <property type="term" value="P:proteolysis"/>
    <property type="evidence" value="ECO:0007669"/>
    <property type="project" value="UniProtKB-KW"/>
</dbReference>
<evidence type="ECO:0000313" key="7">
    <source>
        <dbReference type="Proteomes" id="UP000449209"/>
    </source>
</evidence>
<dbReference type="InterPro" id="IPR038765">
    <property type="entry name" value="Papain-like_cys_pep_sf"/>
</dbReference>
<evidence type="ECO:0000256" key="3">
    <source>
        <dbReference type="ARBA" id="ARBA00022801"/>
    </source>
</evidence>
<dbReference type="PANTHER" id="PTHR47053">
    <property type="entry name" value="MUREIN DD-ENDOPEPTIDASE MEPH-RELATED"/>
    <property type="match status" value="1"/>
</dbReference>
<dbReference type="SUPFAM" id="SSF54001">
    <property type="entry name" value="Cysteine proteinases"/>
    <property type="match status" value="1"/>
</dbReference>
<dbReference type="RefSeq" id="WP_238331614.1">
    <property type="nucleotide sequence ID" value="NZ_WEZQ01000007.1"/>
</dbReference>
<name>A0A6N9I2H5_9LACO</name>
<comment type="similarity">
    <text evidence="1">Belongs to the peptidase C40 family.</text>
</comment>
<evidence type="ECO:0000259" key="5">
    <source>
        <dbReference type="PROSITE" id="PS51935"/>
    </source>
</evidence>
<reference evidence="6 7" key="1">
    <citation type="journal article" date="2019" name="Appl. Environ. Microbiol.">
        <title>Genetic determinants of hydroxycinnamic acid metabolism in heterofermentative lactobacilli.</title>
        <authorList>
            <person name="Gaur G."/>
            <person name="Oh J.H."/>
            <person name="Filannino P."/>
            <person name="Gobbetti M."/>
            <person name="van Pijkeren J.P."/>
            <person name="Ganzle M.G."/>
        </authorList>
    </citation>
    <scope>NUCLEOTIDE SEQUENCE [LARGE SCALE GENOMIC DNA]</scope>
    <source>
        <strain evidence="6 7">C5</strain>
    </source>
</reference>
<dbReference type="Pfam" id="PF00877">
    <property type="entry name" value="NLPC_P60"/>
    <property type="match status" value="1"/>
</dbReference>
<keyword evidence="2" id="KW-0645">Protease</keyword>
<organism evidence="6 7">
    <name type="scientific">Furfurilactobacillus milii</name>
    <dbReference type="NCBI Taxonomy" id="2888272"/>
    <lineage>
        <taxon>Bacteria</taxon>
        <taxon>Bacillati</taxon>
        <taxon>Bacillota</taxon>
        <taxon>Bacilli</taxon>
        <taxon>Lactobacillales</taxon>
        <taxon>Lactobacillaceae</taxon>
        <taxon>Furfurilactobacillus</taxon>
    </lineage>
</organism>